<dbReference type="PANTHER" id="PTHR36504">
    <property type="entry name" value="LIPOPOLYSACCHARIDE EXPORT SYSTEM PROTEIN LPTA"/>
    <property type="match status" value="1"/>
</dbReference>
<dbReference type="Pfam" id="PF03968">
    <property type="entry name" value="LptD_N"/>
    <property type="match status" value="1"/>
</dbReference>
<protein>
    <submittedName>
        <fullName evidence="5">Organic solvent tolerance protein OstA</fullName>
    </submittedName>
</protein>
<evidence type="ECO:0000313" key="6">
    <source>
        <dbReference type="Proteomes" id="UP001139104"/>
    </source>
</evidence>
<evidence type="ECO:0000259" key="4">
    <source>
        <dbReference type="Pfam" id="PF03968"/>
    </source>
</evidence>
<dbReference type="InterPro" id="IPR052037">
    <property type="entry name" value="LPS_export_LptA"/>
</dbReference>
<evidence type="ECO:0000256" key="1">
    <source>
        <dbReference type="ARBA" id="ARBA00022729"/>
    </source>
</evidence>
<evidence type="ECO:0000256" key="3">
    <source>
        <dbReference type="SAM" id="SignalP"/>
    </source>
</evidence>
<dbReference type="InterPro" id="IPR005653">
    <property type="entry name" value="OstA-like_N"/>
</dbReference>
<dbReference type="PANTHER" id="PTHR36504:SF1">
    <property type="entry name" value="LIPOPOLYSACCHARIDE EXPORT SYSTEM PROTEIN LPTA"/>
    <property type="match status" value="1"/>
</dbReference>
<dbReference type="RefSeq" id="WP_243066001.1">
    <property type="nucleotide sequence ID" value="NZ_JAIVFK010000029.1"/>
</dbReference>
<evidence type="ECO:0000313" key="5">
    <source>
        <dbReference type="EMBL" id="MCI4681966.1"/>
    </source>
</evidence>
<comment type="caution">
    <text evidence="5">The sequence shown here is derived from an EMBL/GenBank/DDBJ whole genome shotgun (WGS) entry which is preliminary data.</text>
</comment>
<feature type="domain" description="Organic solvent tolerance-like N-terminal" evidence="4">
    <location>
        <begin position="49"/>
        <end position="169"/>
    </location>
</feature>
<sequence length="205" mass="21451">MKRLGSRAAKAVFFAAALAAAPACAAPQKEPDQGSALLLPGASSREPIHISADKLDYFDKQQKAIYTGNVIAVQGDTRLKASSLLIFFDSKPGAAKKETVGPGAAANSGLRRMEGKGPIVITNKDQVGTGDSLLYDKPADKFYLIGHVMLSQGENVTRGDKLTYDLATGQAVVSSKGRVRSLIVPGDQGQKPGAPQPAAPARRAH</sequence>
<accession>A0ABS9Z3D0</accession>
<keyword evidence="6" id="KW-1185">Reference proteome</keyword>
<evidence type="ECO:0000256" key="2">
    <source>
        <dbReference type="SAM" id="MobiDB-lite"/>
    </source>
</evidence>
<feature type="signal peptide" evidence="3">
    <location>
        <begin position="1"/>
        <end position="25"/>
    </location>
</feature>
<dbReference type="Proteomes" id="UP001139104">
    <property type="component" value="Unassembled WGS sequence"/>
</dbReference>
<reference evidence="5" key="1">
    <citation type="journal article" date="2022" name="ISME J.">
        <title>Identification of active gaseous-alkane degraders at natural gas seeps.</title>
        <authorList>
            <person name="Farhan Ul Haque M."/>
            <person name="Hernandez M."/>
            <person name="Crombie A.T."/>
            <person name="Murrell J.C."/>
        </authorList>
    </citation>
    <scope>NUCLEOTIDE SEQUENCE</scope>
    <source>
        <strain evidence="5">PC2</strain>
    </source>
</reference>
<dbReference type="Gene3D" id="2.60.450.10">
    <property type="entry name" value="Lipopolysaccharide (LPS) transport protein A like domain"/>
    <property type="match status" value="1"/>
</dbReference>
<organism evidence="5 6">
    <name type="scientific">Candidatus Rhodoblastus alkanivorans</name>
    <dbReference type="NCBI Taxonomy" id="2954117"/>
    <lineage>
        <taxon>Bacteria</taxon>
        <taxon>Pseudomonadati</taxon>
        <taxon>Pseudomonadota</taxon>
        <taxon>Alphaproteobacteria</taxon>
        <taxon>Hyphomicrobiales</taxon>
        <taxon>Rhodoblastaceae</taxon>
        <taxon>Rhodoblastus</taxon>
    </lineage>
</organism>
<dbReference type="EMBL" id="JAIVFP010000001">
    <property type="protein sequence ID" value="MCI4681966.1"/>
    <property type="molecule type" value="Genomic_DNA"/>
</dbReference>
<name>A0ABS9Z3D0_9HYPH</name>
<gene>
    <name evidence="5" type="ORF">K2U94_04175</name>
</gene>
<proteinExistence type="predicted"/>
<feature type="region of interest" description="Disordered" evidence="2">
    <location>
        <begin position="183"/>
        <end position="205"/>
    </location>
</feature>
<keyword evidence="1 3" id="KW-0732">Signal</keyword>
<feature type="chain" id="PRO_5045881298" evidence="3">
    <location>
        <begin position="26"/>
        <end position="205"/>
    </location>
</feature>